<name>A0A7X1KB29_9SPHN</name>
<evidence type="ECO:0008006" key="3">
    <source>
        <dbReference type="Google" id="ProtNLM"/>
    </source>
</evidence>
<comment type="caution">
    <text evidence="1">The sequence shown here is derived from an EMBL/GenBank/DDBJ whole genome shotgun (WGS) entry which is preliminary data.</text>
</comment>
<dbReference type="Proteomes" id="UP000520156">
    <property type="component" value="Unassembled WGS sequence"/>
</dbReference>
<accession>A0A7X1KB29</accession>
<dbReference type="RefSeq" id="WP_185682209.1">
    <property type="nucleotide sequence ID" value="NZ_JACLAU010000003.1"/>
</dbReference>
<gene>
    <name evidence="1" type="ORF">H7F49_03610</name>
</gene>
<protein>
    <recommendedName>
        <fullName evidence="3">Phytoene synthase</fullName>
    </recommendedName>
</protein>
<evidence type="ECO:0000313" key="1">
    <source>
        <dbReference type="EMBL" id="MBC2650779.1"/>
    </source>
</evidence>
<organism evidence="1 2">
    <name type="scientific">Novosphingobium aerophilum</name>
    <dbReference type="NCBI Taxonomy" id="2839843"/>
    <lineage>
        <taxon>Bacteria</taxon>
        <taxon>Pseudomonadati</taxon>
        <taxon>Pseudomonadota</taxon>
        <taxon>Alphaproteobacteria</taxon>
        <taxon>Sphingomonadales</taxon>
        <taxon>Sphingomonadaceae</taxon>
        <taxon>Novosphingobium</taxon>
    </lineage>
</organism>
<dbReference type="EMBL" id="JACLAU010000003">
    <property type="protein sequence ID" value="MBC2650779.1"/>
    <property type="molecule type" value="Genomic_DNA"/>
</dbReference>
<dbReference type="AlphaFoldDB" id="A0A7X1KB29"/>
<sequence>MRSAREPMLAQIRLAWWRDRLGEEPSLWPQGEPLLARLRSWGDTARDLVALVDGWEALLGEPPLASASLLAFADGRAAAIGALARRLEVAAEAPQTLARRWALADLTLHLSDGAECSAAQALIGSNARVRIERPLRPLAVLAGLNLRAVQRGGVDPLDGPGALLTAIRLGMFSR</sequence>
<proteinExistence type="predicted"/>
<evidence type="ECO:0000313" key="2">
    <source>
        <dbReference type="Proteomes" id="UP000520156"/>
    </source>
</evidence>
<keyword evidence="2" id="KW-1185">Reference proteome</keyword>
<reference evidence="1 2" key="1">
    <citation type="submission" date="2020-08" db="EMBL/GenBank/DDBJ databases">
        <title>The genome sequence of Novosphingobium flavum 4Y4.</title>
        <authorList>
            <person name="Liu Y."/>
        </authorList>
    </citation>
    <scope>NUCLEOTIDE SEQUENCE [LARGE SCALE GENOMIC DNA]</scope>
    <source>
        <strain evidence="1 2">4Y4</strain>
    </source>
</reference>